<reference evidence="2 3" key="1">
    <citation type="journal article" date="2014" name="Am. J. Bot.">
        <title>Genome assembly and annotation for red clover (Trifolium pratense; Fabaceae).</title>
        <authorList>
            <person name="Istvanek J."/>
            <person name="Jaros M."/>
            <person name="Krenek A."/>
            <person name="Repkova J."/>
        </authorList>
    </citation>
    <scope>NUCLEOTIDE SEQUENCE [LARGE SCALE GENOMIC DNA]</scope>
    <source>
        <strain evidence="3">cv. Tatra</strain>
        <tissue evidence="2">Young leaves</tissue>
    </source>
</reference>
<organism evidence="2 3">
    <name type="scientific">Trifolium pratense</name>
    <name type="common">Red clover</name>
    <dbReference type="NCBI Taxonomy" id="57577"/>
    <lineage>
        <taxon>Eukaryota</taxon>
        <taxon>Viridiplantae</taxon>
        <taxon>Streptophyta</taxon>
        <taxon>Embryophyta</taxon>
        <taxon>Tracheophyta</taxon>
        <taxon>Spermatophyta</taxon>
        <taxon>Magnoliopsida</taxon>
        <taxon>eudicotyledons</taxon>
        <taxon>Gunneridae</taxon>
        <taxon>Pentapetalae</taxon>
        <taxon>rosids</taxon>
        <taxon>fabids</taxon>
        <taxon>Fabales</taxon>
        <taxon>Fabaceae</taxon>
        <taxon>Papilionoideae</taxon>
        <taxon>50 kb inversion clade</taxon>
        <taxon>NPAAA clade</taxon>
        <taxon>Hologalegina</taxon>
        <taxon>IRL clade</taxon>
        <taxon>Trifolieae</taxon>
        <taxon>Trifolium</taxon>
    </lineage>
</organism>
<feature type="region of interest" description="Disordered" evidence="1">
    <location>
        <begin position="35"/>
        <end position="54"/>
    </location>
</feature>
<dbReference type="Proteomes" id="UP000236291">
    <property type="component" value="Unassembled WGS sequence"/>
</dbReference>
<evidence type="ECO:0000256" key="1">
    <source>
        <dbReference type="SAM" id="MobiDB-lite"/>
    </source>
</evidence>
<dbReference type="AlphaFoldDB" id="A0A2K3N999"/>
<reference evidence="2 3" key="2">
    <citation type="journal article" date="2017" name="Front. Plant Sci.">
        <title>Gene Classification and Mining of Molecular Markers Useful in Red Clover (Trifolium pratense) Breeding.</title>
        <authorList>
            <person name="Istvanek J."/>
            <person name="Dluhosova J."/>
            <person name="Dluhos P."/>
            <person name="Patkova L."/>
            <person name="Nedelnik J."/>
            <person name="Repkova J."/>
        </authorList>
    </citation>
    <scope>NUCLEOTIDE SEQUENCE [LARGE SCALE GENOMIC DNA]</scope>
    <source>
        <strain evidence="3">cv. Tatra</strain>
        <tissue evidence="2">Young leaves</tissue>
    </source>
</reference>
<sequence>MVFWNGVEHSPHNIEHSPHRRGAQLNAEHNIPIGIEHDSTSSTIHIGVEHDQIA</sequence>
<accession>A0A2K3N999</accession>
<evidence type="ECO:0000313" key="2">
    <source>
        <dbReference type="EMBL" id="PNX99631.1"/>
    </source>
</evidence>
<protein>
    <submittedName>
        <fullName evidence="2">Uncharacterized protein</fullName>
    </submittedName>
</protein>
<name>A0A2K3N999_TRIPR</name>
<evidence type="ECO:0000313" key="3">
    <source>
        <dbReference type="Proteomes" id="UP000236291"/>
    </source>
</evidence>
<dbReference type="EMBL" id="ASHM01017977">
    <property type="protein sequence ID" value="PNX99631.1"/>
    <property type="molecule type" value="Genomic_DNA"/>
</dbReference>
<proteinExistence type="predicted"/>
<comment type="caution">
    <text evidence="2">The sequence shown here is derived from an EMBL/GenBank/DDBJ whole genome shotgun (WGS) entry which is preliminary data.</text>
</comment>
<gene>
    <name evidence="2" type="ORF">L195_g022900</name>
</gene>